<dbReference type="Proteomes" id="UP000054359">
    <property type="component" value="Unassembled WGS sequence"/>
</dbReference>
<keyword evidence="2" id="KW-1185">Reference proteome</keyword>
<proteinExistence type="predicted"/>
<gene>
    <name evidence="1" type="ORF">X975_01873</name>
</gene>
<protein>
    <submittedName>
        <fullName evidence="1">Uncharacterized protein</fullName>
    </submittedName>
</protein>
<dbReference type="AlphaFoldDB" id="A0A087U950"/>
<accession>A0A087U950</accession>
<feature type="non-terminal residue" evidence="1">
    <location>
        <position position="1"/>
    </location>
</feature>
<dbReference type="EMBL" id="KK118804">
    <property type="protein sequence ID" value="KFM73889.1"/>
    <property type="molecule type" value="Genomic_DNA"/>
</dbReference>
<name>A0A087U950_STEMI</name>
<evidence type="ECO:0000313" key="2">
    <source>
        <dbReference type="Proteomes" id="UP000054359"/>
    </source>
</evidence>
<feature type="non-terminal residue" evidence="1">
    <location>
        <position position="56"/>
    </location>
</feature>
<reference evidence="1 2" key="1">
    <citation type="submission" date="2013-11" db="EMBL/GenBank/DDBJ databases">
        <title>Genome sequencing of Stegodyphus mimosarum.</title>
        <authorList>
            <person name="Bechsgaard J."/>
        </authorList>
    </citation>
    <scope>NUCLEOTIDE SEQUENCE [LARGE SCALE GENOMIC DNA]</scope>
</reference>
<evidence type="ECO:0000313" key="1">
    <source>
        <dbReference type="EMBL" id="KFM73889.1"/>
    </source>
</evidence>
<sequence length="56" mass="6693">NYDADKFILITYLQGSRYNFKSQETANTRCINHLRTDVYFSVFQNITYNTFKNDSL</sequence>
<organism evidence="1 2">
    <name type="scientific">Stegodyphus mimosarum</name>
    <name type="common">African social velvet spider</name>
    <dbReference type="NCBI Taxonomy" id="407821"/>
    <lineage>
        <taxon>Eukaryota</taxon>
        <taxon>Metazoa</taxon>
        <taxon>Ecdysozoa</taxon>
        <taxon>Arthropoda</taxon>
        <taxon>Chelicerata</taxon>
        <taxon>Arachnida</taxon>
        <taxon>Araneae</taxon>
        <taxon>Araneomorphae</taxon>
        <taxon>Entelegynae</taxon>
        <taxon>Eresoidea</taxon>
        <taxon>Eresidae</taxon>
        <taxon>Stegodyphus</taxon>
    </lineage>
</organism>